<reference evidence="2" key="2">
    <citation type="submission" date="2024-10" db="UniProtKB">
        <authorList>
            <consortium name="EnsemblProtists"/>
        </authorList>
    </citation>
    <scope>IDENTIFICATION</scope>
</reference>
<dbReference type="KEGG" id="ehx:EMIHUDRAFT_435292"/>
<accession>A0A0D3JNW7</accession>
<proteinExistence type="predicted"/>
<dbReference type="RefSeq" id="XP_005777631.1">
    <property type="nucleotide sequence ID" value="XM_005777574.1"/>
</dbReference>
<protein>
    <recommendedName>
        <fullName evidence="4">SAM domain-containing protein</fullName>
    </recommendedName>
</protein>
<evidence type="ECO:0000256" key="1">
    <source>
        <dbReference type="SAM" id="MobiDB-lite"/>
    </source>
</evidence>
<keyword evidence="3" id="KW-1185">Reference proteome</keyword>
<name>A0A0D3JNW7_EMIH1</name>
<feature type="compositionally biased region" description="Pro residues" evidence="1">
    <location>
        <begin position="141"/>
        <end position="175"/>
    </location>
</feature>
<feature type="region of interest" description="Disordered" evidence="1">
    <location>
        <begin position="126"/>
        <end position="175"/>
    </location>
</feature>
<dbReference type="HOGENOM" id="CLU_1191768_0_0_1"/>
<dbReference type="AlphaFoldDB" id="A0A0D3JNW7"/>
<organism evidence="2 3">
    <name type="scientific">Emiliania huxleyi (strain CCMP1516)</name>
    <dbReference type="NCBI Taxonomy" id="280463"/>
    <lineage>
        <taxon>Eukaryota</taxon>
        <taxon>Haptista</taxon>
        <taxon>Haptophyta</taxon>
        <taxon>Prymnesiophyceae</taxon>
        <taxon>Isochrysidales</taxon>
        <taxon>Noelaerhabdaceae</taxon>
        <taxon>Emiliania</taxon>
    </lineage>
</organism>
<dbReference type="PaxDb" id="2903-EOD25202"/>
<sequence>MHSGMDPGQCERNPRCTRGYKHGGLGGHCRLWRRDTSDGVVEPVMGAGEAGWAASAFPRVSGALESIGISLARQAAELSDVAGADLAFLGHMSHAQLRALGEECMALPESARGDFVRELVWRRCQDRGGASAGQEPSAFGGPPPPPPPPPPLQPAPLSLPPPPLPPPPLRHPPPPFQMGAVQIAVPLALPFAGQPQYWNAQQLAHAQVQAQLAQLRCHQSLVQWQQQQHAIAE</sequence>
<reference evidence="3" key="1">
    <citation type="journal article" date="2013" name="Nature">
        <title>Pan genome of the phytoplankton Emiliania underpins its global distribution.</title>
        <authorList>
            <person name="Read B.A."/>
            <person name="Kegel J."/>
            <person name="Klute M.J."/>
            <person name="Kuo A."/>
            <person name="Lefebvre S.C."/>
            <person name="Maumus F."/>
            <person name="Mayer C."/>
            <person name="Miller J."/>
            <person name="Monier A."/>
            <person name="Salamov A."/>
            <person name="Young J."/>
            <person name="Aguilar M."/>
            <person name="Claverie J.M."/>
            <person name="Frickenhaus S."/>
            <person name="Gonzalez K."/>
            <person name="Herman E.K."/>
            <person name="Lin Y.C."/>
            <person name="Napier J."/>
            <person name="Ogata H."/>
            <person name="Sarno A.F."/>
            <person name="Shmutz J."/>
            <person name="Schroeder D."/>
            <person name="de Vargas C."/>
            <person name="Verret F."/>
            <person name="von Dassow P."/>
            <person name="Valentin K."/>
            <person name="Van de Peer Y."/>
            <person name="Wheeler G."/>
            <person name="Dacks J.B."/>
            <person name="Delwiche C.F."/>
            <person name="Dyhrman S.T."/>
            <person name="Glockner G."/>
            <person name="John U."/>
            <person name="Richards T."/>
            <person name="Worden A.Z."/>
            <person name="Zhang X."/>
            <person name="Grigoriev I.V."/>
            <person name="Allen A.E."/>
            <person name="Bidle K."/>
            <person name="Borodovsky M."/>
            <person name="Bowler C."/>
            <person name="Brownlee C."/>
            <person name="Cock J.M."/>
            <person name="Elias M."/>
            <person name="Gladyshev V.N."/>
            <person name="Groth M."/>
            <person name="Guda C."/>
            <person name="Hadaegh A."/>
            <person name="Iglesias-Rodriguez M.D."/>
            <person name="Jenkins J."/>
            <person name="Jones B.M."/>
            <person name="Lawson T."/>
            <person name="Leese F."/>
            <person name="Lindquist E."/>
            <person name="Lobanov A."/>
            <person name="Lomsadze A."/>
            <person name="Malik S.B."/>
            <person name="Marsh M.E."/>
            <person name="Mackinder L."/>
            <person name="Mock T."/>
            <person name="Mueller-Roeber B."/>
            <person name="Pagarete A."/>
            <person name="Parker M."/>
            <person name="Probert I."/>
            <person name="Quesneville H."/>
            <person name="Raines C."/>
            <person name="Rensing S.A."/>
            <person name="Riano-Pachon D.M."/>
            <person name="Richier S."/>
            <person name="Rokitta S."/>
            <person name="Shiraiwa Y."/>
            <person name="Soanes D.M."/>
            <person name="van der Giezen M."/>
            <person name="Wahlund T.M."/>
            <person name="Williams B."/>
            <person name="Wilson W."/>
            <person name="Wolfe G."/>
            <person name="Wurch L.L."/>
        </authorList>
    </citation>
    <scope>NUCLEOTIDE SEQUENCE</scope>
</reference>
<dbReference type="EnsemblProtists" id="EOD25202">
    <property type="protein sequence ID" value="EOD25202"/>
    <property type="gene ID" value="EMIHUDRAFT_435292"/>
</dbReference>
<evidence type="ECO:0000313" key="2">
    <source>
        <dbReference type="EnsemblProtists" id="EOD25202"/>
    </source>
</evidence>
<evidence type="ECO:0000313" key="3">
    <source>
        <dbReference type="Proteomes" id="UP000013827"/>
    </source>
</evidence>
<dbReference type="GeneID" id="17270748"/>
<evidence type="ECO:0008006" key="4">
    <source>
        <dbReference type="Google" id="ProtNLM"/>
    </source>
</evidence>
<dbReference type="Proteomes" id="UP000013827">
    <property type="component" value="Unassembled WGS sequence"/>
</dbReference>